<reference evidence="3 4" key="1">
    <citation type="submission" date="2016-03" db="EMBL/GenBank/DDBJ databases">
        <title>Chemosynthetic sulphur-oxidizing symbionts of marine invertebrate animals are capable of nitrogen fixation.</title>
        <authorList>
            <person name="Petersen J.M."/>
            <person name="Kemper A."/>
            <person name="Gruber-Vodicka H."/>
            <person name="Cardini U."/>
            <person name="Geest Mvander."/>
            <person name="Kleiner M."/>
            <person name="Bulgheresi S."/>
            <person name="Fussmann M."/>
            <person name="Herbold C."/>
            <person name="Seah B.K.B."/>
            <person name="Antony C.Paul."/>
            <person name="Liu D."/>
            <person name="Belitz A."/>
            <person name="Weber M."/>
        </authorList>
    </citation>
    <scope>NUCLEOTIDE SEQUENCE [LARGE SCALE GENOMIC DNA]</scope>
    <source>
        <strain evidence="3">G_D</strain>
    </source>
</reference>
<dbReference type="AlphaFoldDB" id="A0A1E2UQ16"/>
<sequence>MRLFFALFALIISASVSADQLRIATWNIENLGTYGRGSDGGHGEADLPLRTKEQLNDIADFIRDDLGSDVIALQEIGISHAYGPVSRNTQLDAIVKKLGSSWKYYLPPVPYNHTPDSMYVGYLWNTEKVKAIAIAPMRVPQVSLAGAALFPRTPVIGYFEANDKDEESELNDFALVNVNLAPGQHNDENHLIAMTLIEYRLDDALTAMNINEEDRIILGDFNDNPQKVSETGTLKYSPAMYYHMAFKGYMDYVPADFKSTRMDTELDSIVDHVLVSQAAQRHLFGNRAFLWLPENAPESFAEWRETFSNHFPISVVMNITEDDDED</sequence>
<keyword evidence="4" id="KW-1185">Reference proteome</keyword>
<feature type="domain" description="Endonuclease/exonuclease/phosphatase" evidence="2">
    <location>
        <begin position="24"/>
        <end position="277"/>
    </location>
</feature>
<dbReference type="Proteomes" id="UP000094849">
    <property type="component" value="Unassembled WGS sequence"/>
</dbReference>
<dbReference type="EMBL" id="LVJZ01000003">
    <property type="protein sequence ID" value="ODB96635.1"/>
    <property type="molecule type" value="Genomic_DNA"/>
</dbReference>
<organism evidence="3 4">
    <name type="scientific">Candidatus Thiodiazotropha endoloripes</name>
    <dbReference type="NCBI Taxonomy" id="1818881"/>
    <lineage>
        <taxon>Bacteria</taxon>
        <taxon>Pseudomonadati</taxon>
        <taxon>Pseudomonadota</taxon>
        <taxon>Gammaproteobacteria</taxon>
        <taxon>Chromatiales</taxon>
        <taxon>Sedimenticolaceae</taxon>
        <taxon>Candidatus Thiodiazotropha</taxon>
    </lineage>
</organism>
<dbReference type="Gene3D" id="3.60.10.10">
    <property type="entry name" value="Endonuclease/exonuclease/phosphatase"/>
    <property type="match status" value="1"/>
</dbReference>
<dbReference type="InterPro" id="IPR005135">
    <property type="entry name" value="Endo/exonuclease/phosphatase"/>
</dbReference>
<accession>A0A1E2UQ16</accession>
<evidence type="ECO:0000313" key="4">
    <source>
        <dbReference type="Proteomes" id="UP000094849"/>
    </source>
</evidence>
<evidence type="ECO:0000256" key="1">
    <source>
        <dbReference type="SAM" id="SignalP"/>
    </source>
</evidence>
<dbReference type="SUPFAM" id="SSF56219">
    <property type="entry name" value="DNase I-like"/>
    <property type="match status" value="1"/>
</dbReference>
<comment type="caution">
    <text evidence="3">The sequence shown here is derived from an EMBL/GenBank/DDBJ whole genome shotgun (WGS) entry which is preliminary data.</text>
</comment>
<dbReference type="STRING" id="1818881.A3196_07625"/>
<gene>
    <name evidence="3" type="ORF">A3196_07625</name>
</gene>
<feature type="signal peptide" evidence="1">
    <location>
        <begin position="1"/>
        <end position="18"/>
    </location>
</feature>
<evidence type="ECO:0000259" key="2">
    <source>
        <dbReference type="Pfam" id="PF03372"/>
    </source>
</evidence>
<dbReference type="GO" id="GO:0003824">
    <property type="term" value="F:catalytic activity"/>
    <property type="evidence" value="ECO:0007669"/>
    <property type="project" value="InterPro"/>
</dbReference>
<feature type="chain" id="PRO_5009119085" description="Endonuclease/exonuclease/phosphatase domain-containing protein" evidence="1">
    <location>
        <begin position="19"/>
        <end position="326"/>
    </location>
</feature>
<protein>
    <recommendedName>
        <fullName evidence="2">Endonuclease/exonuclease/phosphatase domain-containing protein</fullName>
    </recommendedName>
</protein>
<dbReference type="Pfam" id="PF03372">
    <property type="entry name" value="Exo_endo_phos"/>
    <property type="match status" value="1"/>
</dbReference>
<name>A0A1E2UQ16_9GAMM</name>
<dbReference type="InterPro" id="IPR036691">
    <property type="entry name" value="Endo/exonu/phosph_ase_sf"/>
</dbReference>
<evidence type="ECO:0000313" key="3">
    <source>
        <dbReference type="EMBL" id="ODB96635.1"/>
    </source>
</evidence>
<dbReference type="RefSeq" id="WP_069013830.1">
    <property type="nucleotide sequence ID" value="NZ_LVJW01000003.1"/>
</dbReference>
<keyword evidence="1" id="KW-0732">Signal</keyword>
<proteinExistence type="predicted"/>